<accession>A0A6A4GAM4</accession>
<protein>
    <submittedName>
        <fullName evidence="2">Uncharacterized protein</fullName>
    </submittedName>
</protein>
<evidence type="ECO:0000256" key="1">
    <source>
        <dbReference type="SAM" id="MobiDB-lite"/>
    </source>
</evidence>
<evidence type="ECO:0000313" key="3">
    <source>
        <dbReference type="Proteomes" id="UP000799118"/>
    </source>
</evidence>
<keyword evidence="3" id="KW-1185">Reference proteome</keyword>
<feature type="non-terminal residue" evidence="2">
    <location>
        <position position="1"/>
    </location>
</feature>
<reference evidence="2" key="1">
    <citation type="journal article" date="2019" name="Environ. Microbiol.">
        <title>Fungal ecological strategies reflected in gene transcription - a case study of two litter decomposers.</title>
        <authorList>
            <person name="Barbi F."/>
            <person name="Kohler A."/>
            <person name="Barry K."/>
            <person name="Baskaran P."/>
            <person name="Daum C."/>
            <person name="Fauchery L."/>
            <person name="Ihrmark K."/>
            <person name="Kuo A."/>
            <person name="LaButti K."/>
            <person name="Lipzen A."/>
            <person name="Morin E."/>
            <person name="Grigoriev I.V."/>
            <person name="Henrissat B."/>
            <person name="Lindahl B."/>
            <person name="Martin F."/>
        </authorList>
    </citation>
    <scope>NUCLEOTIDE SEQUENCE</scope>
    <source>
        <strain evidence="2">JB14</strain>
    </source>
</reference>
<dbReference type="AlphaFoldDB" id="A0A6A4GAM4"/>
<sequence length="123" mass="13446">LQHRNSMKLKKKGALKAQIEMKGTKEAKWNKKAEVGKEGRRDGGTEEAPSGACANERLPELGTNGAVFGFSVSGQIPILVPDLFEDVGPARERHTHAAWVSVVQREMAERMPTLNSSPEFGFS</sequence>
<dbReference type="EMBL" id="ML771501">
    <property type="protein sequence ID" value="KAE9382468.1"/>
    <property type="molecule type" value="Genomic_DNA"/>
</dbReference>
<gene>
    <name evidence="2" type="ORF">BT96DRAFT_952166</name>
</gene>
<feature type="region of interest" description="Disordered" evidence="1">
    <location>
        <begin position="21"/>
        <end position="57"/>
    </location>
</feature>
<feature type="compositionally biased region" description="Basic and acidic residues" evidence="1">
    <location>
        <begin position="22"/>
        <end position="44"/>
    </location>
</feature>
<name>A0A6A4GAM4_9AGAR</name>
<evidence type="ECO:0000313" key="2">
    <source>
        <dbReference type="EMBL" id="KAE9382468.1"/>
    </source>
</evidence>
<dbReference type="Proteomes" id="UP000799118">
    <property type="component" value="Unassembled WGS sequence"/>
</dbReference>
<proteinExistence type="predicted"/>
<organism evidence="2 3">
    <name type="scientific">Gymnopus androsaceus JB14</name>
    <dbReference type="NCBI Taxonomy" id="1447944"/>
    <lineage>
        <taxon>Eukaryota</taxon>
        <taxon>Fungi</taxon>
        <taxon>Dikarya</taxon>
        <taxon>Basidiomycota</taxon>
        <taxon>Agaricomycotina</taxon>
        <taxon>Agaricomycetes</taxon>
        <taxon>Agaricomycetidae</taxon>
        <taxon>Agaricales</taxon>
        <taxon>Marasmiineae</taxon>
        <taxon>Omphalotaceae</taxon>
        <taxon>Gymnopus</taxon>
    </lineage>
</organism>